<dbReference type="InterPro" id="IPR000644">
    <property type="entry name" value="CBS_dom"/>
</dbReference>
<keyword evidence="3" id="KW-0812">Transmembrane</keyword>
<sequence length="212" mass="24666">MFEIKSIMTQKVITIAPEKPIQDAILLLSKYDFNGIPVVDKNKKLLGLFSEKNMLSDGAYSHLRTLLKLFSEMNYYRKDHEEIKDQLKDIVKLKVKDVMNPQPVTMHENDSIDDARQLFYNGAVQSLPILNMDQKLVGILTASDFIKFYGNPLPRKVREKDINREIDHFVRDFEDKFIIVSKMRVRIWLLSSVTFFVIGFAAAMFFILRISV</sequence>
<dbReference type="Pfam" id="PF00571">
    <property type="entry name" value="CBS"/>
    <property type="match status" value="2"/>
</dbReference>
<keyword evidence="3" id="KW-1133">Transmembrane helix</keyword>
<evidence type="ECO:0000256" key="3">
    <source>
        <dbReference type="SAM" id="Phobius"/>
    </source>
</evidence>
<feature type="domain" description="CBS" evidence="4">
    <location>
        <begin position="99"/>
        <end position="155"/>
    </location>
</feature>
<dbReference type="STRING" id="1817821.A2717_02915"/>
<organism evidence="5 6">
    <name type="scientific">Candidatus Doudnabacteria bacterium RIFCSPHIGHO2_01_FULL_41_86</name>
    <dbReference type="NCBI Taxonomy" id="1817821"/>
    <lineage>
        <taxon>Bacteria</taxon>
        <taxon>Candidatus Doudnaibacteriota</taxon>
    </lineage>
</organism>
<evidence type="ECO:0000313" key="6">
    <source>
        <dbReference type="Proteomes" id="UP000177610"/>
    </source>
</evidence>
<dbReference type="Gene3D" id="3.10.580.10">
    <property type="entry name" value="CBS-domain"/>
    <property type="match status" value="1"/>
</dbReference>
<keyword evidence="3" id="KW-0472">Membrane</keyword>
<feature type="transmembrane region" description="Helical" evidence="3">
    <location>
        <begin position="187"/>
        <end position="208"/>
    </location>
</feature>
<dbReference type="Proteomes" id="UP000177610">
    <property type="component" value="Unassembled WGS sequence"/>
</dbReference>
<comment type="caution">
    <text evidence="5">The sequence shown here is derived from an EMBL/GenBank/DDBJ whole genome shotgun (WGS) entry which is preliminary data.</text>
</comment>
<dbReference type="EMBL" id="MFEH01000001">
    <property type="protein sequence ID" value="OGE74460.1"/>
    <property type="molecule type" value="Genomic_DNA"/>
</dbReference>
<protein>
    <recommendedName>
        <fullName evidence="4">CBS domain-containing protein</fullName>
    </recommendedName>
</protein>
<evidence type="ECO:0000256" key="2">
    <source>
        <dbReference type="PROSITE-ProRule" id="PRU00703"/>
    </source>
</evidence>
<evidence type="ECO:0000313" key="5">
    <source>
        <dbReference type="EMBL" id="OGE74460.1"/>
    </source>
</evidence>
<evidence type="ECO:0000259" key="4">
    <source>
        <dbReference type="PROSITE" id="PS51371"/>
    </source>
</evidence>
<dbReference type="PANTHER" id="PTHR43080">
    <property type="entry name" value="CBS DOMAIN-CONTAINING PROTEIN CBSX3, MITOCHONDRIAL"/>
    <property type="match status" value="1"/>
</dbReference>
<evidence type="ECO:0000256" key="1">
    <source>
        <dbReference type="ARBA" id="ARBA00023122"/>
    </source>
</evidence>
<dbReference type="AlphaFoldDB" id="A0A1F5NAJ0"/>
<dbReference type="PANTHER" id="PTHR43080:SF2">
    <property type="entry name" value="CBS DOMAIN-CONTAINING PROTEIN"/>
    <property type="match status" value="1"/>
</dbReference>
<feature type="domain" description="CBS" evidence="4">
    <location>
        <begin position="8"/>
        <end position="65"/>
    </location>
</feature>
<proteinExistence type="predicted"/>
<accession>A0A1F5NAJ0</accession>
<name>A0A1F5NAJ0_9BACT</name>
<dbReference type="PROSITE" id="PS51371">
    <property type="entry name" value="CBS"/>
    <property type="match status" value="2"/>
</dbReference>
<keyword evidence="1 2" id="KW-0129">CBS domain</keyword>
<dbReference type="InterPro" id="IPR051257">
    <property type="entry name" value="Diverse_CBS-Domain"/>
</dbReference>
<dbReference type="SMART" id="SM00116">
    <property type="entry name" value="CBS"/>
    <property type="match status" value="2"/>
</dbReference>
<gene>
    <name evidence="5" type="ORF">A2717_02915</name>
</gene>
<dbReference type="SUPFAM" id="SSF54631">
    <property type="entry name" value="CBS-domain pair"/>
    <property type="match status" value="1"/>
</dbReference>
<reference evidence="5 6" key="1">
    <citation type="journal article" date="2016" name="Nat. Commun.">
        <title>Thousands of microbial genomes shed light on interconnected biogeochemical processes in an aquifer system.</title>
        <authorList>
            <person name="Anantharaman K."/>
            <person name="Brown C.T."/>
            <person name="Hug L.A."/>
            <person name="Sharon I."/>
            <person name="Castelle C.J."/>
            <person name="Probst A.J."/>
            <person name="Thomas B.C."/>
            <person name="Singh A."/>
            <person name="Wilkins M.J."/>
            <person name="Karaoz U."/>
            <person name="Brodie E.L."/>
            <person name="Williams K.H."/>
            <person name="Hubbard S.S."/>
            <person name="Banfield J.F."/>
        </authorList>
    </citation>
    <scope>NUCLEOTIDE SEQUENCE [LARGE SCALE GENOMIC DNA]</scope>
</reference>
<dbReference type="InterPro" id="IPR046342">
    <property type="entry name" value="CBS_dom_sf"/>
</dbReference>